<feature type="region of interest" description="Disordered" evidence="1">
    <location>
        <begin position="1"/>
        <end position="34"/>
    </location>
</feature>
<evidence type="ECO:0000313" key="3">
    <source>
        <dbReference type="EMBL" id="CAB3251335.1"/>
    </source>
</evidence>
<dbReference type="Pfam" id="PF13843">
    <property type="entry name" value="DDE_Tnp_1_7"/>
    <property type="match status" value="1"/>
</dbReference>
<comment type="caution">
    <text evidence="3">The sequence shown here is derived from an EMBL/GenBank/DDBJ whole genome shotgun (WGS) entry which is preliminary data.</text>
</comment>
<dbReference type="InterPro" id="IPR029526">
    <property type="entry name" value="PGBD"/>
</dbReference>
<feature type="compositionally biased region" description="Basic and acidic residues" evidence="1">
    <location>
        <begin position="95"/>
        <end position="108"/>
    </location>
</feature>
<feature type="domain" description="PiggyBac transposable element-derived protein" evidence="2">
    <location>
        <begin position="211"/>
        <end position="360"/>
    </location>
</feature>
<evidence type="ECO:0000259" key="2">
    <source>
        <dbReference type="Pfam" id="PF13843"/>
    </source>
</evidence>
<dbReference type="PANTHER" id="PTHR46599:SF3">
    <property type="entry name" value="PIGGYBAC TRANSPOSABLE ELEMENT-DERIVED PROTEIN 4"/>
    <property type="match status" value="1"/>
</dbReference>
<reference evidence="3 4" key="1">
    <citation type="submission" date="2020-04" db="EMBL/GenBank/DDBJ databases">
        <authorList>
            <person name="Wallbank WR R."/>
            <person name="Pardo Diaz C."/>
            <person name="Kozak K."/>
            <person name="Martin S."/>
            <person name="Jiggins C."/>
            <person name="Moest M."/>
            <person name="Warren A I."/>
            <person name="Byers J.R.P. K."/>
            <person name="Montejo-Kovacevich G."/>
            <person name="Yen C E."/>
        </authorList>
    </citation>
    <scope>NUCLEOTIDE SEQUENCE [LARGE SCALE GENOMIC DNA]</scope>
</reference>
<proteinExistence type="predicted"/>
<accession>A0A8S1B178</accession>
<name>A0A8S1B178_ARCPL</name>
<feature type="region of interest" description="Disordered" evidence="1">
    <location>
        <begin position="85"/>
        <end position="108"/>
    </location>
</feature>
<evidence type="ECO:0000256" key="1">
    <source>
        <dbReference type="SAM" id="MobiDB-lite"/>
    </source>
</evidence>
<dbReference type="OrthoDB" id="438553at2759"/>
<feature type="compositionally biased region" description="Acidic residues" evidence="1">
    <location>
        <begin position="49"/>
        <end position="63"/>
    </location>
</feature>
<dbReference type="AlphaFoldDB" id="A0A8S1B178"/>
<dbReference type="EMBL" id="CADEBD010000356">
    <property type="protein sequence ID" value="CAB3251335.1"/>
    <property type="molecule type" value="Genomic_DNA"/>
</dbReference>
<dbReference type="PANTHER" id="PTHR46599">
    <property type="entry name" value="PIGGYBAC TRANSPOSABLE ELEMENT-DERIVED PROTEIN 4"/>
    <property type="match status" value="1"/>
</dbReference>
<sequence length="374" mass="42774">MTDKPGPSKRRVSVLTSGSRAKKGRSFSADSSLDDFECSSEEALFSQSCDEEDESDEEEVSDDSLDSIFDIRCRVIHKRMDRFQSPSHQKTLKPVPEKTFTRPMSPDRHMATSPSIIQDYGEVPDIPDNLLNTSVTPSVSMLMSDVTSINFPSEDIKNLPLRSPLIVTSPTASLSQTRTVRLDDQPSPEGATSFSWQFTKTQELLVPSPSDPFEAFRLLLNDNILDLIVRETNANAIRVLKAPGVKQHSRIMSWKDMTRTELLTFLGLVLHTGTIRLNRLGDYWKKHWLFNIPCFEEYMSRNRFMLILRCLHVSSEANEEDRLSKIRPIVDHFNNRMNDIYYPGKQLSLDESMVLWRLRLRLGNKLKISAISME</sequence>
<dbReference type="Proteomes" id="UP000494256">
    <property type="component" value="Unassembled WGS sequence"/>
</dbReference>
<evidence type="ECO:0000313" key="4">
    <source>
        <dbReference type="Proteomes" id="UP000494256"/>
    </source>
</evidence>
<gene>
    <name evidence="3" type="ORF">APLA_LOCUS13587</name>
</gene>
<protein>
    <recommendedName>
        <fullName evidence="2">PiggyBac transposable element-derived protein domain-containing protein</fullName>
    </recommendedName>
</protein>
<organism evidence="3 4">
    <name type="scientific">Arctia plantaginis</name>
    <name type="common">Wood tiger moth</name>
    <name type="synonym">Phalaena plantaginis</name>
    <dbReference type="NCBI Taxonomy" id="874455"/>
    <lineage>
        <taxon>Eukaryota</taxon>
        <taxon>Metazoa</taxon>
        <taxon>Ecdysozoa</taxon>
        <taxon>Arthropoda</taxon>
        <taxon>Hexapoda</taxon>
        <taxon>Insecta</taxon>
        <taxon>Pterygota</taxon>
        <taxon>Neoptera</taxon>
        <taxon>Endopterygota</taxon>
        <taxon>Lepidoptera</taxon>
        <taxon>Glossata</taxon>
        <taxon>Ditrysia</taxon>
        <taxon>Noctuoidea</taxon>
        <taxon>Erebidae</taxon>
        <taxon>Arctiinae</taxon>
        <taxon>Arctia</taxon>
    </lineage>
</organism>
<feature type="region of interest" description="Disordered" evidence="1">
    <location>
        <begin position="44"/>
        <end position="63"/>
    </location>
</feature>